<feature type="region of interest" description="Disordered" evidence="1">
    <location>
        <begin position="135"/>
        <end position="167"/>
    </location>
</feature>
<keyword evidence="3" id="KW-1185">Reference proteome</keyword>
<name>H2XYP4_CIOIN</name>
<dbReference type="Ensembl" id="ENSCINT00000030962.1">
    <property type="protein sequence ID" value="ENSCINP00000034778.1"/>
    <property type="gene ID" value="ENSCING00000017924.1"/>
</dbReference>
<proteinExistence type="predicted"/>
<feature type="region of interest" description="Disordered" evidence="1">
    <location>
        <begin position="53"/>
        <end position="99"/>
    </location>
</feature>
<feature type="compositionally biased region" description="Basic and acidic residues" evidence="1">
    <location>
        <begin position="71"/>
        <end position="87"/>
    </location>
</feature>
<accession>H2XYP4</accession>
<feature type="compositionally biased region" description="Basic residues" evidence="1">
    <location>
        <begin position="61"/>
        <end position="70"/>
    </location>
</feature>
<sequence>MRERQFVDSPDLMRKDAIMDVLEGTRIHRSRPSFNIHQFKRSPDVDFVSKFRRGTALPASRKQRQNKRRAQSSERGKKKMSENKENSLPDTEISFPNGKSWRSLLPDYLDVLREQVTPSYRLAANPVTQSVDEALGYNTQDKTPTPPVEEDSGEETNPINRRKSCMPRIGNAKVRAESYDAFAFQGGLDGKRKQR</sequence>
<protein>
    <submittedName>
        <fullName evidence="2">Uncharacterized protein</fullName>
    </submittedName>
</protein>
<reference evidence="2" key="2">
    <citation type="submission" date="2025-08" db="UniProtKB">
        <authorList>
            <consortium name="Ensembl"/>
        </authorList>
    </citation>
    <scope>IDENTIFICATION</scope>
</reference>
<dbReference type="Proteomes" id="UP000008144">
    <property type="component" value="Unassembled WGS sequence"/>
</dbReference>
<evidence type="ECO:0000313" key="2">
    <source>
        <dbReference type="Ensembl" id="ENSCINP00000034778.1"/>
    </source>
</evidence>
<organism evidence="2 3">
    <name type="scientific">Ciona intestinalis</name>
    <name type="common">Transparent sea squirt</name>
    <name type="synonym">Ascidia intestinalis</name>
    <dbReference type="NCBI Taxonomy" id="7719"/>
    <lineage>
        <taxon>Eukaryota</taxon>
        <taxon>Metazoa</taxon>
        <taxon>Chordata</taxon>
        <taxon>Tunicata</taxon>
        <taxon>Ascidiacea</taxon>
        <taxon>Phlebobranchia</taxon>
        <taxon>Cionidae</taxon>
        <taxon>Ciona</taxon>
    </lineage>
</organism>
<reference evidence="2" key="3">
    <citation type="submission" date="2025-09" db="UniProtKB">
        <authorList>
            <consortium name="Ensembl"/>
        </authorList>
    </citation>
    <scope>IDENTIFICATION</scope>
</reference>
<dbReference type="AlphaFoldDB" id="H2XYP4"/>
<reference evidence="3" key="1">
    <citation type="journal article" date="2002" name="Science">
        <title>The draft genome of Ciona intestinalis: insights into chordate and vertebrate origins.</title>
        <authorList>
            <person name="Dehal P."/>
            <person name="Satou Y."/>
            <person name="Campbell R.K."/>
            <person name="Chapman J."/>
            <person name="Degnan B."/>
            <person name="De Tomaso A."/>
            <person name="Davidson B."/>
            <person name="Di Gregorio A."/>
            <person name="Gelpke M."/>
            <person name="Goodstein D.M."/>
            <person name="Harafuji N."/>
            <person name="Hastings K.E."/>
            <person name="Ho I."/>
            <person name="Hotta K."/>
            <person name="Huang W."/>
            <person name="Kawashima T."/>
            <person name="Lemaire P."/>
            <person name="Martinez D."/>
            <person name="Meinertzhagen I.A."/>
            <person name="Necula S."/>
            <person name="Nonaka M."/>
            <person name="Putnam N."/>
            <person name="Rash S."/>
            <person name="Saiga H."/>
            <person name="Satake M."/>
            <person name="Terry A."/>
            <person name="Yamada L."/>
            <person name="Wang H.G."/>
            <person name="Awazu S."/>
            <person name="Azumi K."/>
            <person name="Boore J."/>
            <person name="Branno M."/>
            <person name="Chin-Bow S."/>
            <person name="DeSantis R."/>
            <person name="Doyle S."/>
            <person name="Francino P."/>
            <person name="Keys D.N."/>
            <person name="Haga S."/>
            <person name="Hayashi H."/>
            <person name="Hino K."/>
            <person name="Imai K.S."/>
            <person name="Inaba K."/>
            <person name="Kano S."/>
            <person name="Kobayashi K."/>
            <person name="Kobayashi M."/>
            <person name="Lee B.I."/>
            <person name="Makabe K.W."/>
            <person name="Manohar C."/>
            <person name="Matassi G."/>
            <person name="Medina M."/>
            <person name="Mochizuki Y."/>
            <person name="Mount S."/>
            <person name="Morishita T."/>
            <person name="Miura S."/>
            <person name="Nakayama A."/>
            <person name="Nishizaka S."/>
            <person name="Nomoto H."/>
            <person name="Ohta F."/>
            <person name="Oishi K."/>
            <person name="Rigoutsos I."/>
            <person name="Sano M."/>
            <person name="Sasaki A."/>
            <person name="Sasakura Y."/>
            <person name="Shoguchi E."/>
            <person name="Shin-i T."/>
            <person name="Spagnuolo A."/>
            <person name="Stainier D."/>
            <person name="Suzuki M.M."/>
            <person name="Tassy O."/>
            <person name="Takatori N."/>
            <person name="Tokuoka M."/>
            <person name="Yagi K."/>
            <person name="Yoshizaki F."/>
            <person name="Wada S."/>
            <person name="Zhang C."/>
            <person name="Hyatt P.D."/>
            <person name="Larimer F."/>
            <person name="Detter C."/>
            <person name="Doggett N."/>
            <person name="Glavina T."/>
            <person name="Hawkins T."/>
            <person name="Richardson P."/>
            <person name="Lucas S."/>
            <person name="Kohara Y."/>
            <person name="Levine M."/>
            <person name="Satoh N."/>
            <person name="Rokhsar D.S."/>
        </authorList>
    </citation>
    <scope>NUCLEOTIDE SEQUENCE [LARGE SCALE GENOMIC DNA]</scope>
</reference>
<evidence type="ECO:0000313" key="3">
    <source>
        <dbReference type="Proteomes" id="UP000008144"/>
    </source>
</evidence>
<dbReference type="HOGENOM" id="CLU_1399161_0_0_1"/>
<dbReference type="InParanoid" id="H2XYP4"/>
<evidence type="ECO:0000256" key="1">
    <source>
        <dbReference type="SAM" id="MobiDB-lite"/>
    </source>
</evidence>